<dbReference type="AlphaFoldDB" id="A0A537LMX0"/>
<dbReference type="Gene3D" id="3.40.710.10">
    <property type="entry name" value="DD-peptidase/beta-lactamase superfamily"/>
    <property type="match status" value="1"/>
</dbReference>
<evidence type="ECO:0000313" key="2">
    <source>
        <dbReference type="EMBL" id="TMJ09353.1"/>
    </source>
</evidence>
<evidence type="ECO:0000313" key="3">
    <source>
        <dbReference type="Proteomes" id="UP000320393"/>
    </source>
</evidence>
<organism evidence="2 3">
    <name type="scientific">Candidatus Segetimicrobium genomatis</name>
    <dbReference type="NCBI Taxonomy" id="2569760"/>
    <lineage>
        <taxon>Bacteria</taxon>
        <taxon>Bacillati</taxon>
        <taxon>Candidatus Sysuimicrobiota</taxon>
        <taxon>Candidatus Sysuimicrobiia</taxon>
        <taxon>Candidatus Sysuimicrobiales</taxon>
        <taxon>Candidatus Segetimicrobiaceae</taxon>
        <taxon>Candidatus Segetimicrobium</taxon>
    </lineage>
</organism>
<dbReference type="Proteomes" id="UP000320393">
    <property type="component" value="Unassembled WGS sequence"/>
</dbReference>
<dbReference type="EMBL" id="VBAM01000351">
    <property type="protein sequence ID" value="TMJ09353.1"/>
    <property type="molecule type" value="Genomic_DNA"/>
</dbReference>
<dbReference type="InterPro" id="IPR012338">
    <property type="entry name" value="Beta-lactam/transpept-like"/>
</dbReference>
<name>A0A537LMX0_9BACT</name>
<dbReference type="Pfam" id="PF00144">
    <property type="entry name" value="Beta-lactamase"/>
    <property type="match status" value="1"/>
</dbReference>
<accession>A0A537LMX0</accession>
<dbReference type="SUPFAM" id="SSF56601">
    <property type="entry name" value="beta-lactamase/transpeptidase-like"/>
    <property type="match status" value="1"/>
</dbReference>
<proteinExistence type="predicted"/>
<dbReference type="InterPro" id="IPR001466">
    <property type="entry name" value="Beta-lactam-related"/>
</dbReference>
<feature type="domain" description="Beta-lactamase-related" evidence="1">
    <location>
        <begin position="11"/>
        <end position="75"/>
    </location>
</feature>
<sequence>MPTCACGSPAGGTRGLGWALSGPQGWWGDSLSPRAYGHTGFTGTSIVIDPEHDLAIVLLTNAIHLGRDRTEILTLRPQIAAAVAHALL</sequence>
<reference evidence="2 3" key="1">
    <citation type="journal article" date="2019" name="Nat. Microbiol.">
        <title>Mediterranean grassland soil C-N compound turnover is dependent on rainfall and depth, and is mediated by genomically divergent microorganisms.</title>
        <authorList>
            <person name="Diamond S."/>
            <person name="Andeer P.F."/>
            <person name="Li Z."/>
            <person name="Crits-Christoph A."/>
            <person name="Burstein D."/>
            <person name="Anantharaman K."/>
            <person name="Lane K.R."/>
            <person name="Thomas B.C."/>
            <person name="Pan C."/>
            <person name="Northen T.R."/>
            <person name="Banfield J.F."/>
        </authorList>
    </citation>
    <scope>NUCLEOTIDE SEQUENCE [LARGE SCALE GENOMIC DNA]</scope>
    <source>
        <strain evidence="2">NP_5</strain>
    </source>
</reference>
<protein>
    <recommendedName>
        <fullName evidence="1">Beta-lactamase-related domain-containing protein</fullName>
    </recommendedName>
</protein>
<gene>
    <name evidence="2" type="ORF">E6H02_09095</name>
</gene>
<evidence type="ECO:0000259" key="1">
    <source>
        <dbReference type="Pfam" id="PF00144"/>
    </source>
</evidence>
<comment type="caution">
    <text evidence="2">The sequence shown here is derived from an EMBL/GenBank/DDBJ whole genome shotgun (WGS) entry which is preliminary data.</text>
</comment>